<reference evidence="1 2" key="1">
    <citation type="submission" date="2024-10" db="EMBL/GenBank/DDBJ databases">
        <authorList>
            <person name="Sang B.-I."/>
            <person name="Prabhaharan D."/>
        </authorList>
    </citation>
    <scope>NUCLEOTIDE SEQUENCE [LARGE SCALE GENOMIC DNA]</scope>
    <source>
        <strain evidence="1 2">MH</strain>
    </source>
</reference>
<comment type="caution">
    <text evidence="1">The sequence shown here is derived from an EMBL/GenBank/DDBJ whole genome shotgun (WGS) entry which is preliminary data.</text>
</comment>
<keyword evidence="2" id="KW-1185">Reference proteome</keyword>
<evidence type="ECO:0000313" key="1">
    <source>
        <dbReference type="EMBL" id="MFG6273316.1"/>
    </source>
</evidence>
<dbReference type="RefSeq" id="WP_113855680.1">
    <property type="nucleotide sequence ID" value="NZ_CP011940.1"/>
</dbReference>
<organism evidence="1 2">
    <name type="scientific">Megasphaera hexanoica</name>
    <dbReference type="NCBI Taxonomy" id="1675036"/>
    <lineage>
        <taxon>Bacteria</taxon>
        <taxon>Bacillati</taxon>
        <taxon>Bacillota</taxon>
        <taxon>Negativicutes</taxon>
        <taxon>Veillonellales</taxon>
        <taxon>Veillonellaceae</taxon>
        <taxon>Megasphaera</taxon>
    </lineage>
</organism>
<dbReference type="Proteomes" id="UP001605989">
    <property type="component" value="Unassembled WGS sequence"/>
</dbReference>
<protein>
    <submittedName>
        <fullName evidence="1">Uncharacterized protein</fullName>
    </submittedName>
</protein>
<gene>
    <name evidence="1" type="ORF">ACGTZG_08965</name>
</gene>
<name>A0ABW7DPM6_9FIRM</name>
<dbReference type="EMBL" id="JBIEKR010000007">
    <property type="protein sequence ID" value="MFG6273316.1"/>
    <property type="molecule type" value="Genomic_DNA"/>
</dbReference>
<proteinExistence type="predicted"/>
<accession>A0ABW7DPM6</accession>
<evidence type="ECO:0000313" key="2">
    <source>
        <dbReference type="Proteomes" id="UP001605989"/>
    </source>
</evidence>
<sequence length="66" mass="7917">MKLLNIYMKLISFYESQLLKMKEKALKRVLKVIAIKQQIITALEAQKEQEQLQIDYLNEMCEKLKE</sequence>